<reference evidence="2" key="2">
    <citation type="journal article" date="2023" name="IMA Fungus">
        <title>Comparative genomic study of the Penicillium genus elucidates a diverse pangenome and 15 lateral gene transfer events.</title>
        <authorList>
            <person name="Petersen C."/>
            <person name="Sorensen T."/>
            <person name="Nielsen M.R."/>
            <person name="Sondergaard T.E."/>
            <person name="Sorensen J.L."/>
            <person name="Fitzpatrick D.A."/>
            <person name="Frisvad J.C."/>
            <person name="Nielsen K.L."/>
        </authorList>
    </citation>
    <scope>NUCLEOTIDE SEQUENCE</scope>
    <source>
        <strain evidence="2">IBT 21472</strain>
    </source>
</reference>
<comment type="caution">
    <text evidence="2">The sequence shown here is derived from an EMBL/GenBank/DDBJ whole genome shotgun (WGS) entry which is preliminary data.</text>
</comment>
<gene>
    <name evidence="2" type="ORF">N7476_009366</name>
</gene>
<evidence type="ECO:0000256" key="1">
    <source>
        <dbReference type="SAM" id="MobiDB-lite"/>
    </source>
</evidence>
<accession>A0A9W9PQ32</accession>
<dbReference type="AlphaFoldDB" id="A0A9W9PQ32"/>
<dbReference type="Proteomes" id="UP001147746">
    <property type="component" value="Unassembled WGS sequence"/>
</dbReference>
<organism evidence="2 3">
    <name type="scientific">Penicillium atrosanguineum</name>
    <dbReference type="NCBI Taxonomy" id="1132637"/>
    <lineage>
        <taxon>Eukaryota</taxon>
        <taxon>Fungi</taxon>
        <taxon>Dikarya</taxon>
        <taxon>Ascomycota</taxon>
        <taxon>Pezizomycotina</taxon>
        <taxon>Eurotiomycetes</taxon>
        <taxon>Eurotiomycetidae</taxon>
        <taxon>Eurotiales</taxon>
        <taxon>Aspergillaceae</taxon>
        <taxon>Penicillium</taxon>
    </lineage>
</organism>
<proteinExistence type="predicted"/>
<dbReference type="EMBL" id="JAPZBO010000009">
    <property type="protein sequence ID" value="KAJ5302567.1"/>
    <property type="molecule type" value="Genomic_DNA"/>
</dbReference>
<feature type="region of interest" description="Disordered" evidence="1">
    <location>
        <begin position="1"/>
        <end position="54"/>
    </location>
</feature>
<feature type="compositionally biased region" description="Basic and acidic residues" evidence="1">
    <location>
        <begin position="22"/>
        <end position="32"/>
    </location>
</feature>
<evidence type="ECO:0000313" key="3">
    <source>
        <dbReference type="Proteomes" id="UP001147746"/>
    </source>
</evidence>
<name>A0A9W9PQ32_9EURO</name>
<reference evidence="2" key="1">
    <citation type="submission" date="2022-12" db="EMBL/GenBank/DDBJ databases">
        <authorList>
            <person name="Petersen C."/>
        </authorList>
    </citation>
    <scope>NUCLEOTIDE SEQUENCE</scope>
    <source>
        <strain evidence="2">IBT 21472</strain>
    </source>
</reference>
<sequence>MAIEPISAKIRAAQGAGRHRQGSGEEDRERQFARQPDSSIPEKQERANLLRLRSRKYAVSNPSTSYGLISNKE</sequence>
<evidence type="ECO:0000313" key="2">
    <source>
        <dbReference type="EMBL" id="KAJ5302567.1"/>
    </source>
</evidence>
<protein>
    <submittedName>
        <fullName evidence="2">Uncharacterized protein</fullName>
    </submittedName>
</protein>
<keyword evidence="3" id="KW-1185">Reference proteome</keyword>